<comment type="caution">
    <text evidence="2">The sequence shown here is derived from an EMBL/GenBank/DDBJ whole genome shotgun (WGS) entry which is preliminary data.</text>
</comment>
<protein>
    <submittedName>
        <fullName evidence="2">Uncharacterized protein</fullName>
    </submittedName>
</protein>
<reference evidence="2 3" key="1">
    <citation type="journal article" date="2021" name="Elife">
        <title>Chloroplast acquisition without the gene transfer in kleptoplastic sea slugs, Plakobranchus ocellatus.</title>
        <authorList>
            <person name="Maeda T."/>
            <person name="Takahashi S."/>
            <person name="Yoshida T."/>
            <person name="Shimamura S."/>
            <person name="Takaki Y."/>
            <person name="Nagai Y."/>
            <person name="Toyoda A."/>
            <person name="Suzuki Y."/>
            <person name="Arimoto A."/>
            <person name="Ishii H."/>
            <person name="Satoh N."/>
            <person name="Nishiyama T."/>
            <person name="Hasebe M."/>
            <person name="Maruyama T."/>
            <person name="Minagawa J."/>
            <person name="Obokata J."/>
            <person name="Shigenobu S."/>
        </authorList>
    </citation>
    <scope>NUCLEOTIDE SEQUENCE [LARGE SCALE GENOMIC DNA]</scope>
</reference>
<evidence type="ECO:0000256" key="1">
    <source>
        <dbReference type="SAM" id="MobiDB-lite"/>
    </source>
</evidence>
<gene>
    <name evidence="2" type="ORF">PoB_001768000</name>
</gene>
<sequence length="429" mass="47353">MLNFNQQLAQNGNSPTSCCMAESQDSLLSSSNMFLSPSVDVTMLQPESSFLDNQALNSLRILQNRQLGVFNYSGRQGFGFPIGAPATMQLSTSAPISSAAVDECVSLDYGSGISVRARRLSEQLCGTAELKKSNTIKMDLDSALDELGMLSTVTNSRRQFLLEQQQKSLGNSSSSISNWFSQGKRLRSKSESSPNLTALANQSSIETVSPANGYHIVKINTDFVTGFSNPIGQHPGYSKPGMYNQFDEDSDGLSILSNPSRSQYRNPDLLEQSGRRRLSIPRMSRFRKDKYRRSRCPYAIPNRLSCSMQESDFSSEYFDACPSPFLVSIPQTTSTDESLTDHLNKSLDLPSSSDGSAHQLPKSDTTSPVKPICQELRLTRSLSAENLGVRKRLEQELSGETVQLPLRERSSTERGLDLMTSQMTNLHMT</sequence>
<dbReference type="EMBL" id="BLXT01002104">
    <property type="protein sequence ID" value="GFN91174.1"/>
    <property type="molecule type" value="Genomic_DNA"/>
</dbReference>
<dbReference type="AlphaFoldDB" id="A0AAV3Z6R3"/>
<evidence type="ECO:0000313" key="3">
    <source>
        <dbReference type="Proteomes" id="UP000735302"/>
    </source>
</evidence>
<feature type="compositionally biased region" description="Polar residues" evidence="1">
    <location>
        <begin position="255"/>
        <end position="265"/>
    </location>
</feature>
<keyword evidence="3" id="KW-1185">Reference proteome</keyword>
<feature type="compositionally biased region" description="Polar residues" evidence="1">
    <location>
        <begin position="349"/>
        <end position="368"/>
    </location>
</feature>
<name>A0AAV3Z6R3_9GAST</name>
<feature type="region of interest" description="Disordered" evidence="1">
    <location>
        <begin position="336"/>
        <end position="369"/>
    </location>
</feature>
<accession>A0AAV3Z6R3</accession>
<dbReference type="Proteomes" id="UP000735302">
    <property type="component" value="Unassembled WGS sequence"/>
</dbReference>
<feature type="region of interest" description="Disordered" evidence="1">
    <location>
        <begin position="235"/>
        <end position="267"/>
    </location>
</feature>
<evidence type="ECO:0000313" key="2">
    <source>
        <dbReference type="EMBL" id="GFN91174.1"/>
    </source>
</evidence>
<organism evidence="2 3">
    <name type="scientific">Plakobranchus ocellatus</name>
    <dbReference type="NCBI Taxonomy" id="259542"/>
    <lineage>
        <taxon>Eukaryota</taxon>
        <taxon>Metazoa</taxon>
        <taxon>Spiralia</taxon>
        <taxon>Lophotrochozoa</taxon>
        <taxon>Mollusca</taxon>
        <taxon>Gastropoda</taxon>
        <taxon>Heterobranchia</taxon>
        <taxon>Euthyneura</taxon>
        <taxon>Panpulmonata</taxon>
        <taxon>Sacoglossa</taxon>
        <taxon>Placobranchoidea</taxon>
        <taxon>Plakobranchidae</taxon>
        <taxon>Plakobranchus</taxon>
    </lineage>
</organism>
<proteinExistence type="predicted"/>